<dbReference type="Gene3D" id="3.90.550.10">
    <property type="entry name" value="Spore Coat Polysaccharide Biosynthesis Protein SpsA, Chain A"/>
    <property type="match status" value="1"/>
</dbReference>
<dbReference type="CDD" id="cd04186">
    <property type="entry name" value="GT_2_like_c"/>
    <property type="match status" value="1"/>
</dbReference>
<gene>
    <name evidence="2" type="ORF">B5M42_18410</name>
</gene>
<dbReference type="InterPro" id="IPR029044">
    <property type="entry name" value="Nucleotide-diphossugar_trans"/>
</dbReference>
<organism evidence="2 3">
    <name type="scientific">Paenibacillus athensensis</name>
    <dbReference type="NCBI Taxonomy" id="1967502"/>
    <lineage>
        <taxon>Bacteria</taxon>
        <taxon>Bacillati</taxon>
        <taxon>Bacillota</taxon>
        <taxon>Bacilli</taxon>
        <taxon>Bacillales</taxon>
        <taxon>Paenibacillaceae</taxon>
        <taxon>Paenibacillus</taxon>
    </lineage>
</organism>
<sequence length="321" mass="36468">MKPTLDIVIVNWNAGEQLRQCLASMSRVRCRDFTLNRVIVVDNGSTDGSAEGLEASGVPLLLLLQGRNAGFSRACNAGAAASDADYLLFLNPDTMLYEDSLEEAVAFMERPANAKVGIAGIALEDESGHVSVTCGRFPQLRHFLYQSTGLNRLLPGLFRHYLMNEWDHRADREVGFVIGAFFLIRRELFVQHGGFDERFFVYFEEIDLAYRIYQSGYSCRYLAGSKAYHKGGGVSENVKAARLFYFLRCRLQYAYKHFGPVAALLHRWSTMGLEPAARQLLGWLKREPAERQETREGYRLLREWLRAERPQAAQPRQEAVK</sequence>
<protein>
    <recommendedName>
        <fullName evidence="1">Glycosyltransferase 2-like domain-containing protein</fullName>
    </recommendedName>
</protein>
<comment type="caution">
    <text evidence="2">The sequence shown here is derived from an EMBL/GenBank/DDBJ whole genome shotgun (WGS) entry which is preliminary data.</text>
</comment>
<evidence type="ECO:0000259" key="1">
    <source>
        <dbReference type="Pfam" id="PF00535"/>
    </source>
</evidence>
<name>A0A4Y8PVF6_9BACL</name>
<keyword evidence="3" id="KW-1185">Reference proteome</keyword>
<proteinExistence type="predicted"/>
<dbReference type="RefSeq" id="WP_134755473.1">
    <property type="nucleotide sequence ID" value="NZ_MYFO02000003.1"/>
</dbReference>
<accession>A0A4Y8PVF6</accession>
<reference evidence="2 3" key="1">
    <citation type="submission" date="2017-03" db="EMBL/GenBank/DDBJ databases">
        <title>Isolation of Levoglucosan Utilizing Bacteria.</title>
        <authorList>
            <person name="Arya A.S."/>
        </authorList>
    </citation>
    <scope>NUCLEOTIDE SEQUENCE [LARGE SCALE GENOMIC DNA]</scope>
    <source>
        <strain evidence="2 3">MEC069</strain>
    </source>
</reference>
<dbReference type="AlphaFoldDB" id="A0A4Y8PVF6"/>
<dbReference type="SUPFAM" id="SSF53448">
    <property type="entry name" value="Nucleotide-diphospho-sugar transferases"/>
    <property type="match status" value="1"/>
</dbReference>
<evidence type="ECO:0000313" key="3">
    <source>
        <dbReference type="Proteomes" id="UP000298246"/>
    </source>
</evidence>
<dbReference type="EMBL" id="MYFO01000029">
    <property type="protein sequence ID" value="TFE85020.1"/>
    <property type="molecule type" value="Genomic_DNA"/>
</dbReference>
<dbReference type="PANTHER" id="PTHR43179">
    <property type="entry name" value="RHAMNOSYLTRANSFERASE WBBL"/>
    <property type="match status" value="1"/>
</dbReference>
<feature type="domain" description="Glycosyltransferase 2-like" evidence="1">
    <location>
        <begin position="7"/>
        <end position="189"/>
    </location>
</feature>
<dbReference type="OrthoDB" id="9771846at2"/>
<dbReference type="Pfam" id="PF00535">
    <property type="entry name" value="Glycos_transf_2"/>
    <property type="match status" value="1"/>
</dbReference>
<dbReference type="PANTHER" id="PTHR43179:SF7">
    <property type="entry name" value="RHAMNOSYLTRANSFERASE WBBL"/>
    <property type="match status" value="1"/>
</dbReference>
<dbReference type="Proteomes" id="UP000298246">
    <property type="component" value="Unassembled WGS sequence"/>
</dbReference>
<evidence type="ECO:0000313" key="2">
    <source>
        <dbReference type="EMBL" id="TFE85020.1"/>
    </source>
</evidence>
<dbReference type="InterPro" id="IPR001173">
    <property type="entry name" value="Glyco_trans_2-like"/>
</dbReference>